<evidence type="ECO:0000256" key="1">
    <source>
        <dbReference type="ARBA" id="ARBA00022679"/>
    </source>
</evidence>
<dbReference type="InterPro" id="IPR000182">
    <property type="entry name" value="GNAT_dom"/>
</dbReference>
<dbReference type="InterPro" id="IPR016181">
    <property type="entry name" value="Acyl_CoA_acyltransferase"/>
</dbReference>
<dbReference type="EMBL" id="MAJU01000023">
    <property type="protein sequence ID" value="OCH19095.1"/>
    <property type="molecule type" value="Genomic_DNA"/>
</dbReference>
<dbReference type="Pfam" id="PF00583">
    <property type="entry name" value="Acetyltransf_1"/>
    <property type="match status" value="1"/>
</dbReference>
<evidence type="ECO:0000256" key="2">
    <source>
        <dbReference type="ARBA" id="ARBA00023315"/>
    </source>
</evidence>
<dbReference type="CDD" id="cd04301">
    <property type="entry name" value="NAT_SF"/>
    <property type="match status" value="1"/>
</dbReference>
<dbReference type="STRING" id="688.A6E04_16925"/>
<reference evidence="4 5" key="1">
    <citation type="submission" date="2016-06" db="EMBL/GenBank/DDBJ databases">
        <authorList>
            <person name="Kjaerup R.B."/>
            <person name="Dalgaard T.S."/>
            <person name="Juul-Madsen H.R."/>
        </authorList>
    </citation>
    <scope>NUCLEOTIDE SEQUENCE [LARGE SCALE GENOMIC DNA]</scope>
    <source>
        <strain evidence="4 5">1S159</strain>
    </source>
</reference>
<dbReference type="PROSITE" id="PS51186">
    <property type="entry name" value="GNAT"/>
    <property type="match status" value="1"/>
</dbReference>
<dbReference type="GeneID" id="56277140"/>
<keyword evidence="2" id="KW-0012">Acyltransferase</keyword>
<sequence>MDIKIDDLNGGEVVQLLKEHLEDMYATSPPESVHALDVSALKVPEITFFSCWKGEQLLGCAAIKELDSNHAELKSMRTSNHARNLGVGTLLLNHVLNVSSDRGYKKISLETGSQEFFKPARNLYEKFGFQYCDPFADYKPDPHSQFMSCTLGETFS</sequence>
<accession>A0A1B9NW46</accession>
<dbReference type="InterPro" id="IPR050832">
    <property type="entry name" value="Bact_Acetyltransf"/>
</dbReference>
<feature type="domain" description="N-acetyltransferase" evidence="3">
    <location>
        <begin position="3"/>
        <end position="152"/>
    </location>
</feature>
<keyword evidence="1 4" id="KW-0808">Transferase</keyword>
<name>A0A1B9NW46_ALILO</name>
<dbReference type="GO" id="GO:0016747">
    <property type="term" value="F:acyltransferase activity, transferring groups other than amino-acyl groups"/>
    <property type="evidence" value="ECO:0007669"/>
    <property type="project" value="InterPro"/>
</dbReference>
<dbReference type="SUPFAM" id="SSF55729">
    <property type="entry name" value="Acyl-CoA N-acyltransferases (Nat)"/>
    <property type="match status" value="1"/>
</dbReference>
<evidence type="ECO:0000313" key="4">
    <source>
        <dbReference type="EMBL" id="OCH19095.1"/>
    </source>
</evidence>
<organism evidence="4 5">
    <name type="scientific">Aliivibrio logei</name>
    <name type="common">Vibrio logei</name>
    <dbReference type="NCBI Taxonomy" id="688"/>
    <lineage>
        <taxon>Bacteria</taxon>
        <taxon>Pseudomonadati</taxon>
        <taxon>Pseudomonadota</taxon>
        <taxon>Gammaproteobacteria</taxon>
        <taxon>Vibrionales</taxon>
        <taxon>Vibrionaceae</taxon>
        <taxon>Aliivibrio</taxon>
    </lineage>
</organism>
<evidence type="ECO:0000313" key="5">
    <source>
        <dbReference type="Proteomes" id="UP000093523"/>
    </source>
</evidence>
<proteinExistence type="predicted"/>
<dbReference type="Proteomes" id="UP000093523">
    <property type="component" value="Unassembled WGS sequence"/>
</dbReference>
<gene>
    <name evidence="4" type="ORF">A6E04_16925</name>
</gene>
<dbReference type="RefSeq" id="WP_065611809.1">
    <property type="nucleotide sequence ID" value="NZ_CAWMPN010000023.1"/>
</dbReference>
<dbReference type="OrthoDB" id="9803233at2"/>
<dbReference type="AlphaFoldDB" id="A0A1B9NW46"/>
<comment type="caution">
    <text evidence="4">The sequence shown here is derived from an EMBL/GenBank/DDBJ whole genome shotgun (WGS) entry which is preliminary data.</text>
</comment>
<dbReference type="PANTHER" id="PTHR43877">
    <property type="entry name" value="AMINOALKYLPHOSPHONATE N-ACETYLTRANSFERASE-RELATED-RELATED"/>
    <property type="match status" value="1"/>
</dbReference>
<dbReference type="PANTHER" id="PTHR43877:SF5">
    <property type="entry name" value="BLL8307 PROTEIN"/>
    <property type="match status" value="1"/>
</dbReference>
<protein>
    <submittedName>
        <fullName evidence="4">Acetyltransferase</fullName>
    </submittedName>
</protein>
<dbReference type="Gene3D" id="3.40.630.30">
    <property type="match status" value="1"/>
</dbReference>
<evidence type="ECO:0000259" key="3">
    <source>
        <dbReference type="PROSITE" id="PS51186"/>
    </source>
</evidence>